<name>A0AAV8WWK3_9CUCU</name>
<dbReference type="AlphaFoldDB" id="A0AAV8WWK3"/>
<gene>
    <name evidence="2" type="ORF">NQ314_016528</name>
</gene>
<evidence type="ECO:0000313" key="3">
    <source>
        <dbReference type="Proteomes" id="UP001162156"/>
    </source>
</evidence>
<dbReference type="Proteomes" id="UP001162156">
    <property type="component" value="Unassembled WGS sequence"/>
</dbReference>
<keyword evidence="3" id="KW-1185">Reference proteome</keyword>
<accession>A0AAV8WWK3</accession>
<evidence type="ECO:0000313" key="2">
    <source>
        <dbReference type="EMBL" id="KAJ8930615.1"/>
    </source>
</evidence>
<feature type="compositionally biased region" description="Basic residues" evidence="1">
    <location>
        <begin position="206"/>
        <end position="215"/>
    </location>
</feature>
<evidence type="ECO:0000256" key="1">
    <source>
        <dbReference type="SAM" id="MobiDB-lite"/>
    </source>
</evidence>
<organism evidence="2 3">
    <name type="scientific">Rhamnusium bicolor</name>
    <dbReference type="NCBI Taxonomy" id="1586634"/>
    <lineage>
        <taxon>Eukaryota</taxon>
        <taxon>Metazoa</taxon>
        <taxon>Ecdysozoa</taxon>
        <taxon>Arthropoda</taxon>
        <taxon>Hexapoda</taxon>
        <taxon>Insecta</taxon>
        <taxon>Pterygota</taxon>
        <taxon>Neoptera</taxon>
        <taxon>Endopterygota</taxon>
        <taxon>Coleoptera</taxon>
        <taxon>Polyphaga</taxon>
        <taxon>Cucujiformia</taxon>
        <taxon>Chrysomeloidea</taxon>
        <taxon>Cerambycidae</taxon>
        <taxon>Lepturinae</taxon>
        <taxon>Rhagiini</taxon>
        <taxon>Rhamnusium</taxon>
    </lineage>
</organism>
<feature type="compositionally biased region" description="Polar residues" evidence="1">
    <location>
        <begin position="176"/>
        <end position="205"/>
    </location>
</feature>
<feature type="region of interest" description="Disordered" evidence="1">
    <location>
        <begin position="151"/>
        <end position="215"/>
    </location>
</feature>
<comment type="caution">
    <text evidence="2">The sequence shown here is derived from an EMBL/GenBank/DDBJ whole genome shotgun (WGS) entry which is preliminary data.</text>
</comment>
<reference evidence="2" key="1">
    <citation type="journal article" date="2023" name="Insect Mol. Biol.">
        <title>Genome sequencing provides insights into the evolution of gene families encoding plant cell wall-degrading enzymes in longhorned beetles.</title>
        <authorList>
            <person name="Shin N.R."/>
            <person name="Okamura Y."/>
            <person name="Kirsch R."/>
            <person name="Pauchet Y."/>
        </authorList>
    </citation>
    <scope>NUCLEOTIDE SEQUENCE</scope>
    <source>
        <strain evidence="2">RBIC_L_NR</strain>
    </source>
</reference>
<sequence length="215" mass="24640">MSVSRLSTKTEQEKVNILIYIMGEKSEEIIVQFTEAPKDLADCLTKFENHFIPRRNVIFERFKFNSRTQKPGDSVWVIDIRQYGNIIQICEEPRSYIVRTDQGTYRHNCWHLINAPYYNRTSCFIPQTLAPENGPTENTVIPRLSTVPKFSESQGESAMLQDPSGNIIDKPEFDNVSGNTSPISDTSQMKLSDPSPNLSFESTGPSRKRNQPFWL</sequence>
<dbReference type="EMBL" id="JANEYF010004595">
    <property type="protein sequence ID" value="KAJ8930615.1"/>
    <property type="molecule type" value="Genomic_DNA"/>
</dbReference>
<protein>
    <submittedName>
        <fullName evidence="2">Uncharacterized protein</fullName>
    </submittedName>
</protein>
<proteinExistence type="predicted"/>